<dbReference type="KEGG" id="ard:AXF14_10575"/>
<dbReference type="STRING" id="111015.AXF14_10575"/>
<accession>A0A0X8JFK5</accession>
<protein>
    <recommendedName>
        <fullName evidence="5">Heavy-metal chelation domain-containing protein</fullName>
    </recommendedName>
</protein>
<dbReference type="Proteomes" id="UP000065220">
    <property type="component" value="Chromosome"/>
</dbReference>
<dbReference type="Pfam" id="PF13938">
    <property type="entry name" value="DUF4213"/>
    <property type="match status" value="1"/>
</dbReference>
<reference evidence="4" key="1">
    <citation type="submission" date="2016-02" db="EMBL/GenBank/DDBJ databases">
        <authorList>
            <person name="Holder M.E."/>
            <person name="Ajami N.J."/>
            <person name="Petrosino J.F."/>
        </authorList>
    </citation>
    <scope>NUCLEOTIDE SEQUENCE [LARGE SCALE GENOMIC DNA]</scope>
    <source>
        <strain evidence="4">CCUG 36733</strain>
    </source>
</reference>
<dbReference type="OrthoDB" id="9806942at2"/>
<dbReference type="InterPro" id="IPR025251">
    <property type="entry name" value="DUF4213"/>
</dbReference>
<gene>
    <name evidence="3" type="ORF">AXF14_10575</name>
</gene>
<evidence type="ECO:0000259" key="2">
    <source>
        <dbReference type="Pfam" id="PF13938"/>
    </source>
</evidence>
<dbReference type="RefSeq" id="WP_067943078.1">
    <property type="nucleotide sequence ID" value="NZ_CP014228.1"/>
</dbReference>
<dbReference type="Pfam" id="PF04016">
    <property type="entry name" value="DUF364"/>
    <property type="match status" value="1"/>
</dbReference>
<evidence type="ECO:0000259" key="1">
    <source>
        <dbReference type="Pfam" id="PF04016"/>
    </source>
</evidence>
<dbReference type="InterPro" id="IPR007161">
    <property type="entry name" value="DUF364"/>
</dbReference>
<sequence length="255" mass="26546">MTPPPRTPWSLYDELIDAIPSGPRVRRAAVHGSWALVETDDGAVGVTSQYGGETRPREHDGDLIGMPLRDAAALIRSWNLVEAAIGGAALCAWTNTPERAAAVGVDDPVLAGPDTAFGCRIEDLAGKRVAVVGHFRGIEEALGGACELAVLERAPRDGDYPATAAEYLLPDSDVVLMTAATLANKTMPRLLALSTGARTVVLGPSTPLSSILLDRGVDCLSGTVMADPGGIIVGLERGGKGKFRSGRHVNLVPAP</sequence>
<dbReference type="Gene3D" id="3.40.50.11590">
    <property type="match status" value="1"/>
</dbReference>
<feature type="domain" description="DUF4213" evidence="2">
    <location>
        <begin position="12"/>
        <end position="93"/>
    </location>
</feature>
<evidence type="ECO:0000313" key="4">
    <source>
        <dbReference type="Proteomes" id="UP000065220"/>
    </source>
</evidence>
<evidence type="ECO:0000313" key="3">
    <source>
        <dbReference type="EMBL" id="AMD87938.1"/>
    </source>
</evidence>
<organism evidence="3 4">
    <name type="scientific">Actinomyces radicidentis</name>
    <dbReference type="NCBI Taxonomy" id="111015"/>
    <lineage>
        <taxon>Bacteria</taxon>
        <taxon>Bacillati</taxon>
        <taxon>Actinomycetota</taxon>
        <taxon>Actinomycetes</taxon>
        <taxon>Actinomycetales</taxon>
        <taxon>Actinomycetaceae</taxon>
        <taxon>Actinomyces</taxon>
    </lineage>
</organism>
<name>A0A0X8JFK5_ACTRD</name>
<dbReference type="Gene3D" id="3.30.390.100">
    <property type="match status" value="1"/>
</dbReference>
<proteinExistence type="predicted"/>
<dbReference type="AlphaFoldDB" id="A0A0X8JFK5"/>
<keyword evidence="4" id="KW-1185">Reference proteome</keyword>
<evidence type="ECO:0008006" key="5">
    <source>
        <dbReference type="Google" id="ProtNLM"/>
    </source>
</evidence>
<dbReference type="SUPFAM" id="SSF159713">
    <property type="entry name" value="Dhaf3308-like"/>
    <property type="match status" value="1"/>
</dbReference>
<dbReference type="EMBL" id="CP014228">
    <property type="protein sequence ID" value="AMD87938.1"/>
    <property type="molecule type" value="Genomic_DNA"/>
</dbReference>
<feature type="domain" description="Putative heavy-metal chelation" evidence="1">
    <location>
        <begin position="118"/>
        <end position="243"/>
    </location>
</feature>